<dbReference type="Proteomes" id="UP000185812">
    <property type="component" value="Unassembled WGS sequence"/>
</dbReference>
<keyword evidence="1" id="KW-0812">Transmembrane</keyword>
<feature type="transmembrane region" description="Helical" evidence="1">
    <location>
        <begin position="73"/>
        <end position="90"/>
    </location>
</feature>
<keyword evidence="1" id="KW-0472">Membrane</keyword>
<dbReference type="STRING" id="633813.SAMN04488087_0955"/>
<protein>
    <submittedName>
        <fullName evidence="2">Uncharacterized protein</fullName>
    </submittedName>
</protein>
<keyword evidence="1" id="KW-1133">Transmembrane helix</keyword>
<accession>A0A1M6RTA9</accession>
<reference evidence="3" key="1">
    <citation type="submission" date="2016-11" db="EMBL/GenBank/DDBJ databases">
        <authorList>
            <person name="Varghese N."/>
            <person name="Submissions S."/>
        </authorList>
    </citation>
    <scope>NUCLEOTIDE SEQUENCE [LARGE SCALE GENOMIC DNA]</scope>
    <source>
        <strain evidence="3">DSM 22212</strain>
    </source>
</reference>
<feature type="transmembrane region" description="Helical" evidence="1">
    <location>
        <begin position="41"/>
        <end position="61"/>
    </location>
</feature>
<dbReference type="RefSeq" id="WP_072714811.1">
    <property type="nucleotide sequence ID" value="NZ_FRAU01000002.1"/>
</dbReference>
<feature type="transmembrane region" description="Helical" evidence="1">
    <location>
        <begin position="7"/>
        <end position="29"/>
    </location>
</feature>
<organism evidence="2 3">
    <name type="scientific">Rhodothermus profundi</name>
    <dbReference type="NCBI Taxonomy" id="633813"/>
    <lineage>
        <taxon>Bacteria</taxon>
        <taxon>Pseudomonadati</taxon>
        <taxon>Rhodothermota</taxon>
        <taxon>Rhodothermia</taxon>
        <taxon>Rhodothermales</taxon>
        <taxon>Rhodothermaceae</taxon>
        <taxon>Rhodothermus</taxon>
    </lineage>
</organism>
<proteinExistence type="predicted"/>
<keyword evidence="3" id="KW-1185">Reference proteome</keyword>
<dbReference type="AlphaFoldDB" id="A0A1M6RTA9"/>
<gene>
    <name evidence="2" type="ORF">SAMN04488087_0955</name>
</gene>
<evidence type="ECO:0000313" key="3">
    <source>
        <dbReference type="Proteomes" id="UP000185812"/>
    </source>
</evidence>
<evidence type="ECO:0000313" key="2">
    <source>
        <dbReference type="EMBL" id="SHK35670.1"/>
    </source>
</evidence>
<dbReference type="EMBL" id="FRAU01000002">
    <property type="protein sequence ID" value="SHK35670.1"/>
    <property type="molecule type" value="Genomic_DNA"/>
</dbReference>
<sequence>MRRWQVVSLLLGWHLGVVTGLVALLSYLLGTGLPLAESMLVAIWTLPLSAFVAWFIGYDLLQFLMQRSLLRPAMVHLLLLVLVLLVWAAVPF</sequence>
<name>A0A1M6RTA9_9BACT</name>
<dbReference type="OrthoDB" id="9999773at2"/>
<evidence type="ECO:0000256" key="1">
    <source>
        <dbReference type="SAM" id="Phobius"/>
    </source>
</evidence>